<dbReference type="SUPFAM" id="SSF49464">
    <property type="entry name" value="Carboxypeptidase regulatory domain-like"/>
    <property type="match status" value="1"/>
</dbReference>
<dbReference type="PaxDb" id="1198114-AciX9_0170"/>
<evidence type="ECO:0000313" key="7">
    <source>
        <dbReference type="Proteomes" id="UP000000343"/>
    </source>
</evidence>
<organism evidence="7">
    <name type="scientific">Granulicella tundricola (strain ATCC BAA-1859 / DSM 23138 / MP5ACTX9)</name>
    <dbReference type="NCBI Taxonomy" id="1198114"/>
    <lineage>
        <taxon>Bacteria</taxon>
        <taxon>Pseudomonadati</taxon>
        <taxon>Acidobacteriota</taxon>
        <taxon>Terriglobia</taxon>
        <taxon>Terriglobales</taxon>
        <taxon>Acidobacteriaceae</taxon>
        <taxon>Granulicella</taxon>
    </lineage>
</organism>
<name>E8WV69_GRATM</name>
<dbReference type="InterPro" id="IPR057601">
    <property type="entry name" value="Oar-like_b-barrel"/>
</dbReference>
<dbReference type="InterPro" id="IPR008969">
    <property type="entry name" value="CarboxyPept-like_regulatory"/>
</dbReference>
<dbReference type="eggNOG" id="COG3401">
    <property type="taxonomic scope" value="Bacteria"/>
</dbReference>
<evidence type="ECO:0000256" key="2">
    <source>
        <dbReference type="ARBA" id="ARBA00023136"/>
    </source>
</evidence>
<feature type="domain" description="TonB-dependent transporter Oar-like beta-barrel" evidence="5">
    <location>
        <begin position="595"/>
        <end position="921"/>
    </location>
</feature>
<dbReference type="KEGG" id="acm:AciX9_0170"/>
<reference evidence="7" key="1">
    <citation type="submission" date="2011-01" db="EMBL/GenBank/DDBJ databases">
        <title>Complete sequence of chromosome of Acidobacterium sp. MP5ACTX9.</title>
        <authorList>
            <consortium name="US DOE Joint Genome Institute"/>
            <person name="Lucas S."/>
            <person name="Copeland A."/>
            <person name="Lapidus A."/>
            <person name="Cheng J.-F."/>
            <person name="Goodwin L."/>
            <person name="Pitluck S."/>
            <person name="Teshima H."/>
            <person name="Detter J.C."/>
            <person name="Han C."/>
            <person name="Tapia R."/>
            <person name="Land M."/>
            <person name="Hauser L."/>
            <person name="Kyrpides N."/>
            <person name="Ivanova N."/>
            <person name="Ovchinnikova G."/>
            <person name="Pagani I."/>
            <person name="Rawat S.R."/>
            <person name="Mannisto M."/>
            <person name="Haggblom M.M."/>
            <person name="Woyke T."/>
        </authorList>
    </citation>
    <scope>NUCLEOTIDE SEQUENCE [LARGE SCALE GENOMIC DNA]</scope>
    <source>
        <strain evidence="7">MP5ACTX9</strain>
    </source>
</reference>
<evidence type="ECO:0000256" key="1">
    <source>
        <dbReference type="ARBA" id="ARBA00004442"/>
    </source>
</evidence>
<dbReference type="Proteomes" id="UP000000343">
    <property type="component" value="Chromosome"/>
</dbReference>
<dbReference type="eggNOG" id="COG4771">
    <property type="taxonomic scope" value="Bacteria"/>
</dbReference>
<sequence>MSDNPETHPQSLLQTNSESQRSAKNPHNPHTFVTAPESKDSSSSSKTPEKISPMAHRRLTWTVALALSFAAPSALFPPTALAQSQIQATQVSGAITGTVSDPSGARIPNAAVHVENDRLKRDTVTDAAGRFSLDLPTGTYKMDILSDGFEPFVREGIAIAGKALKPLVLTLPIATSNEIVTVDASKLAGTGADENASSLVFDSKNLDTLSNDDATLQQQVLAIAGGDGQHPPQIFVDGFSGGRFPPKSSIREIRINQNPYSAAYDGLGFGRVEILTKPGSDKLHGFFQTQGNDRAFNSNNPFTGAQPPYHTLNLDGNVSGPIGKKTSFFLAGTYNDQQNNTVVNAQTLDANNNPFTFSQAIPDPQVFHTYSARLDRQLTKNNTLTSRYEYNQINMTNGGIGLLVLPTEGYNNSTTTQTLQIGNSEIIGPHLINDTRFQYIRTRLAQTPVSSAPTVIVQGVFSGGGSALGLFHDNQDRYEFQDYLSIDHGKHFLRLGIRYRLLRDSNLSNANYNGQYIYPDLNTYQITQQGLANHLTAAQILANGGGATQFSLTAGQSSAAITTADVGIYADDEWKLNKNVTLNFGVRFESQTAIPDRSDPAPRMGFAWAVHQADKHPAWFVLRGGFGLFYSRFDAPAILSAKRQNGVTQQSYFVQNPDPTVTYTPANLTGTAPTIYQIDPHLRSNYDIISGLSVERSLGKIGSITVNYLNIRSVHQFVSLNVNAPLPGTYDPSVPNSGTRPLGGTQNLYQYSSAGEGVGNILFTNYNLHPVKWFTAWGFYVNQHAKSDAAEPGGYANFVSNSYNPHADYGASSYDVTNRLFTGGSFNLPKGITLEPFFIARGGRAFNITTGADNNGDSIYNDRPAFATDLTRASVVKTSFGNFDTSPIAGQKIIPSNYGRGPTYLSLQLSLNKSFKFGPRRVEAPDPSAPPPPPPAKGAPTPKPDPAYELGFSAEGQNVLNHVNGAIPIGVLTSPFFGKSLSLESGFFNNSAANRTINLRAFFRF</sequence>
<dbReference type="Pfam" id="PF13620">
    <property type="entry name" value="CarboxypepD_reg"/>
    <property type="match status" value="1"/>
</dbReference>
<comment type="subcellular location">
    <subcellularLocation>
        <location evidence="1">Cell outer membrane</location>
    </subcellularLocation>
</comment>
<evidence type="ECO:0000259" key="5">
    <source>
        <dbReference type="Pfam" id="PF25183"/>
    </source>
</evidence>
<feature type="region of interest" description="Disordered" evidence="4">
    <location>
        <begin position="920"/>
        <end position="947"/>
    </location>
</feature>
<dbReference type="AlphaFoldDB" id="E8WV69"/>
<dbReference type="InterPro" id="IPR036942">
    <property type="entry name" value="Beta-barrel_TonB_sf"/>
</dbReference>
<dbReference type="Pfam" id="PF25183">
    <property type="entry name" value="OMP_b-brl_4"/>
    <property type="match status" value="1"/>
</dbReference>
<dbReference type="HOGENOM" id="CLU_006298_0_0_0"/>
<accession>E8WV69</accession>
<feature type="region of interest" description="Disordered" evidence="4">
    <location>
        <begin position="1"/>
        <end position="53"/>
    </location>
</feature>
<evidence type="ECO:0000256" key="4">
    <source>
        <dbReference type="SAM" id="MobiDB-lite"/>
    </source>
</evidence>
<gene>
    <name evidence="6" type="ordered locus">AciX9_0170</name>
</gene>
<dbReference type="GO" id="GO:0009279">
    <property type="term" value="C:cell outer membrane"/>
    <property type="evidence" value="ECO:0007669"/>
    <property type="project" value="UniProtKB-SubCell"/>
</dbReference>
<evidence type="ECO:0000313" key="6">
    <source>
        <dbReference type="EMBL" id="ADW67244.1"/>
    </source>
</evidence>
<proteinExistence type="predicted"/>
<feature type="compositionally biased region" description="Low complexity" evidence="4">
    <location>
        <begin position="41"/>
        <end position="53"/>
    </location>
</feature>
<dbReference type="Gene3D" id="2.60.40.1120">
    <property type="entry name" value="Carboxypeptidase-like, regulatory domain"/>
    <property type="match status" value="1"/>
</dbReference>
<evidence type="ECO:0000256" key="3">
    <source>
        <dbReference type="ARBA" id="ARBA00023237"/>
    </source>
</evidence>
<dbReference type="EMBL" id="CP002480">
    <property type="protein sequence ID" value="ADW67244.1"/>
    <property type="molecule type" value="Genomic_DNA"/>
</dbReference>
<dbReference type="STRING" id="1198114.AciX9_0170"/>
<dbReference type="SUPFAM" id="SSF56935">
    <property type="entry name" value="Porins"/>
    <property type="match status" value="1"/>
</dbReference>
<feature type="compositionally biased region" description="Pro residues" evidence="4">
    <location>
        <begin position="927"/>
        <end position="945"/>
    </location>
</feature>
<keyword evidence="3" id="KW-0998">Cell outer membrane</keyword>
<keyword evidence="7" id="KW-1185">Reference proteome</keyword>
<protein>
    <submittedName>
        <fullName evidence="6">Cna B-type protein</fullName>
    </submittedName>
</protein>
<keyword evidence="2" id="KW-0472">Membrane</keyword>
<dbReference type="Gene3D" id="2.40.170.20">
    <property type="entry name" value="TonB-dependent receptor, beta-barrel domain"/>
    <property type="match status" value="1"/>
</dbReference>
<feature type="compositionally biased region" description="Polar residues" evidence="4">
    <location>
        <begin position="1"/>
        <end position="25"/>
    </location>
</feature>